<feature type="transmembrane region" description="Helical" evidence="8">
    <location>
        <begin position="131"/>
        <end position="149"/>
    </location>
</feature>
<dbReference type="SUPFAM" id="SSF81345">
    <property type="entry name" value="ABC transporter involved in vitamin B12 uptake, BtuC"/>
    <property type="match status" value="1"/>
</dbReference>
<evidence type="ECO:0000256" key="1">
    <source>
        <dbReference type="ARBA" id="ARBA00004651"/>
    </source>
</evidence>
<feature type="transmembrane region" description="Helical" evidence="8">
    <location>
        <begin position="315"/>
        <end position="340"/>
    </location>
</feature>
<dbReference type="Proteomes" id="UP000316242">
    <property type="component" value="Unassembled WGS sequence"/>
</dbReference>
<evidence type="ECO:0000256" key="8">
    <source>
        <dbReference type="SAM" id="Phobius"/>
    </source>
</evidence>
<feature type="transmembrane region" description="Helical" evidence="8">
    <location>
        <begin position="277"/>
        <end position="303"/>
    </location>
</feature>
<dbReference type="Pfam" id="PF01032">
    <property type="entry name" value="FecCD"/>
    <property type="match status" value="1"/>
</dbReference>
<evidence type="ECO:0000256" key="7">
    <source>
        <dbReference type="ARBA" id="ARBA00023136"/>
    </source>
</evidence>
<proteinExistence type="inferred from homology"/>
<name>A0ABQ0RH55_GLUNI</name>
<feature type="transmembrane region" description="Helical" evidence="8">
    <location>
        <begin position="99"/>
        <end position="119"/>
    </location>
</feature>
<dbReference type="EMBL" id="BJNE01000001">
    <property type="protein sequence ID" value="GEC11163.1"/>
    <property type="molecule type" value="Genomic_DNA"/>
</dbReference>
<comment type="subcellular location">
    <subcellularLocation>
        <location evidence="1">Cell membrane</location>
        <topology evidence="1">Multi-pass membrane protein</topology>
    </subcellularLocation>
</comment>
<feature type="transmembrane region" description="Helical" evidence="8">
    <location>
        <begin position="189"/>
        <end position="210"/>
    </location>
</feature>
<feature type="transmembrane region" description="Helical" evidence="8">
    <location>
        <begin position="346"/>
        <end position="364"/>
    </location>
</feature>
<evidence type="ECO:0000256" key="4">
    <source>
        <dbReference type="ARBA" id="ARBA00022475"/>
    </source>
</evidence>
<protein>
    <submittedName>
        <fullName evidence="9">Iron ABC transporter permease</fullName>
    </submittedName>
</protein>
<feature type="transmembrane region" description="Helical" evidence="8">
    <location>
        <begin position="155"/>
        <end position="177"/>
    </location>
</feature>
<evidence type="ECO:0000313" key="9">
    <source>
        <dbReference type="EMBL" id="GEC11163.1"/>
    </source>
</evidence>
<keyword evidence="4" id="KW-1003">Cell membrane</keyword>
<evidence type="ECO:0000256" key="3">
    <source>
        <dbReference type="ARBA" id="ARBA00022448"/>
    </source>
</evidence>
<keyword evidence="10" id="KW-1185">Reference proteome</keyword>
<reference evidence="9 10" key="1">
    <citation type="submission" date="2019-06" db="EMBL/GenBank/DDBJ databases">
        <title>Whole genome shotgun sequence of Glutamicibacter nicotianae NBRC 14234.</title>
        <authorList>
            <person name="Hosoyama A."/>
            <person name="Uohara A."/>
            <person name="Ohji S."/>
            <person name="Ichikawa N."/>
        </authorList>
    </citation>
    <scope>NUCLEOTIDE SEQUENCE [LARGE SCALE GENOMIC DNA]</scope>
    <source>
        <strain evidence="9 10">NBRC 14234</strain>
    </source>
</reference>
<dbReference type="PANTHER" id="PTHR30472">
    <property type="entry name" value="FERRIC ENTEROBACTIN TRANSPORT SYSTEM PERMEASE PROTEIN"/>
    <property type="match status" value="1"/>
</dbReference>
<evidence type="ECO:0000256" key="2">
    <source>
        <dbReference type="ARBA" id="ARBA00007935"/>
    </source>
</evidence>
<sequence>MREMNSSTIPAAPVNILRHNRSQPPFAPAAHLAARERPPTINRTTPRISSLLVLAAAVGAAIGLSLWIGSTTSSFAELRHALLAPDGQVSDIAIREIRWPRTVTALAAGAALGMAGTLIQGHTRNPIAEPGLLGINQGAALAIVSVAAFTGPQPAWTQALLALGGALLAALVVFGIGRIDGRGGSPITLLLVGAAVTALCAGVVSAIVLLSEAALETLRFWQVGSVVQGYESFLSLWPLLIAGTVLALANARGLNALTLGEDSARSLGITALHARGLGLAAIVALSGLAVTLAGPIAFLGLLVPHIARRIFGADYRWVIPGSALCGALLLCVADVLGRMLARPGELPVGVVIALLGAPFFIYVARRRKAVSV</sequence>
<gene>
    <name evidence="9" type="ORF">ANI01nite_03660</name>
</gene>
<evidence type="ECO:0000256" key="5">
    <source>
        <dbReference type="ARBA" id="ARBA00022692"/>
    </source>
</evidence>
<evidence type="ECO:0000256" key="6">
    <source>
        <dbReference type="ARBA" id="ARBA00022989"/>
    </source>
</evidence>
<dbReference type="InterPro" id="IPR000522">
    <property type="entry name" value="ABC_transptr_permease_BtuC"/>
</dbReference>
<keyword evidence="7 8" id="KW-0472">Membrane</keyword>
<keyword evidence="5 8" id="KW-0812">Transmembrane</keyword>
<dbReference type="Gene3D" id="1.10.3470.10">
    <property type="entry name" value="ABC transporter involved in vitamin B12 uptake, BtuC"/>
    <property type="match status" value="1"/>
</dbReference>
<evidence type="ECO:0000313" key="10">
    <source>
        <dbReference type="Proteomes" id="UP000316242"/>
    </source>
</evidence>
<comment type="caution">
    <text evidence="9">The sequence shown here is derived from an EMBL/GenBank/DDBJ whole genome shotgun (WGS) entry which is preliminary data.</text>
</comment>
<feature type="transmembrane region" description="Helical" evidence="8">
    <location>
        <begin position="51"/>
        <end position="69"/>
    </location>
</feature>
<keyword evidence="6 8" id="KW-1133">Transmembrane helix</keyword>
<keyword evidence="3" id="KW-0813">Transport</keyword>
<dbReference type="InterPro" id="IPR037294">
    <property type="entry name" value="ABC_BtuC-like"/>
</dbReference>
<accession>A0ABQ0RH55</accession>
<dbReference type="PANTHER" id="PTHR30472:SF1">
    <property type="entry name" value="FE(3+) DICITRATE TRANSPORT SYSTEM PERMEASE PROTEIN FECC-RELATED"/>
    <property type="match status" value="1"/>
</dbReference>
<organism evidence="9 10">
    <name type="scientific">Glutamicibacter nicotianae</name>
    <name type="common">Arthrobacter nicotianae</name>
    <dbReference type="NCBI Taxonomy" id="37929"/>
    <lineage>
        <taxon>Bacteria</taxon>
        <taxon>Bacillati</taxon>
        <taxon>Actinomycetota</taxon>
        <taxon>Actinomycetes</taxon>
        <taxon>Micrococcales</taxon>
        <taxon>Micrococcaceae</taxon>
        <taxon>Glutamicibacter</taxon>
    </lineage>
</organism>
<dbReference type="CDD" id="cd06550">
    <property type="entry name" value="TM_ABC_iron-siderophores_like"/>
    <property type="match status" value="1"/>
</dbReference>
<comment type="similarity">
    <text evidence="2">Belongs to the binding-protein-dependent transport system permease family. FecCD subfamily.</text>
</comment>